<accession>A0A0M0GC52</accession>
<dbReference type="Proteomes" id="UP000037109">
    <property type="component" value="Unassembled WGS sequence"/>
</dbReference>
<reference evidence="2" key="1">
    <citation type="submission" date="2015-07" db="EMBL/GenBank/DDBJ databases">
        <title>Fjat-10036 dsm4.</title>
        <authorList>
            <person name="Liu B."/>
            <person name="Wang J."/>
            <person name="Zhu Y."/>
            <person name="Liu G."/>
            <person name="Chen Q."/>
            <person name="Chen Z."/>
            <person name="Lan J."/>
            <person name="Che J."/>
            <person name="Ge C."/>
            <person name="Shi H."/>
            <person name="Pan Z."/>
            <person name="Liu X."/>
        </authorList>
    </citation>
    <scope>NUCLEOTIDE SEQUENCE [LARGE SCALE GENOMIC DNA]</scope>
    <source>
        <strain evidence="2">DSM 4</strain>
    </source>
</reference>
<organism evidence="1 2">
    <name type="scientific">Sporosarcina globispora</name>
    <name type="common">Bacillus globisporus</name>
    <dbReference type="NCBI Taxonomy" id="1459"/>
    <lineage>
        <taxon>Bacteria</taxon>
        <taxon>Bacillati</taxon>
        <taxon>Bacillota</taxon>
        <taxon>Bacilli</taxon>
        <taxon>Bacillales</taxon>
        <taxon>Caryophanaceae</taxon>
        <taxon>Sporosarcina</taxon>
    </lineage>
</organism>
<dbReference type="PATRIC" id="fig|1459.3.peg.2578"/>
<comment type="caution">
    <text evidence="1">The sequence shown here is derived from an EMBL/GenBank/DDBJ whole genome shotgun (WGS) entry which is preliminary data.</text>
</comment>
<evidence type="ECO:0000313" key="1">
    <source>
        <dbReference type="EMBL" id="KON87470.1"/>
    </source>
</evidence>
<dbReference type="EMBL" id="LGUF01000007">
    <property type="protein sequence ID" value="KON87470.1"/>
    <property type="molecule type" value="Genomic_DNA"/>
</dbReference>
<dbReference type="RefSeq" id="WP_053434827.1">
    <property type="nucleotide sequence ID" value="NZ_LGUF01000007.1"/>
</dbReference>
<proteinExistence type="predicted"/>
<sequence>MSQLNEDKKTLLLQEMDELDEMTYKFVSCLEDHDGICEKEWAELDKKYLKLQGKIRTIKEEIEYTNFLK</sequence>
<dbReference type="STRING" id="1459.AF332_11955"/>
<keyword evidence="2" id="KW-1185">Reference proteome</keyword>
<name>A0A0M0GC52_SPOGL</name>
<gene>
    <name evidence="1" type="ORF">AF332_11955</name>
</gene>
<protein>
    <submittedName>
        <fullName evidence="1">Uncharacterized protein</fullName>
    </submittedName>
</protein>
<dbReference type="AlphaFoldDB" id="A0A0M0GC52"/>
<evidence type="ECO:0000313" key="2">
    <source>
        <dbReference type="Proteomes" id="UP000037109"/>
    </source>
</evidence>